<dbReference type="Gene3D" id="2.10.70.80">
    <property type="match status" value="1"/>
</dbReference>
<dbReference type="Proteomes" id="UP000031668">
    <property type="component" value="Unassembled WGS sequence"/>
</dbReference>
<dbReference type="InterPro" id="IPR031777">
    <property type="entry name" value="Sortilin_C"/>
</dbReference>
<dbReference type="Pfam" id="PF15901">
    <property type="entry name" value="Sortilin_C"/>
    <property type="match status" value="1"/>
</dbReference>
<organism evidence="2 3">
    <name type="scientific">Thelohanellus kitauei</name>
    <name type="common">Myxosporean</name>
    <dbReference type="NCBI Taxonomy" id="669202"/>
    <lineage>
        <taxon>Eukaryota</taxon>
        <taxon>Metazoa</taxon>
        <taxon>Cnidaria</taxon>
        <taxon>Myxozoa</taxon>
        <taxon>Myxosporea</taxon>
        <taxon>Bivalvulida</taxon>
        <taxon>Platysporina</taxon>
        <taxon>Myxobolidae</taxon>
        <taxon>Thelohanellus</taxon>
    </lineage>
</organism>
<dbReference type="GO" id="GO:0005794">
    <property type="term" value="C:Golgi apparatus"/>
    <property type="evidence" value="ECO:0007669"/>
    <property type="project" value="TreeGrafter"/>
</dbReference>
<dbReference type="PANTHER" id="PTHR12106:SF27">
    <property type="entry name" value="SORTILIN-RELATED RECEPTOR"/>
    <property type="match status" value="1"/>
</dbReference>
<dbReference type="OrthoDB" id="5949766at2759"/>
<reference evidence="2 3" key="1">
    <citation type="journal article" date="2014" name="Genome Biol. Evol.">
        <title>The genome of the myxosporean Thelohanellus kitauei shows adaptations to nutrient acquisition within its fish host.</title>
        <authorList>
            <person name="Yang Y."/>
            <person name="Xiong J."/>
            <person name="Zhou Z."/>
            <person name="Huo F."/>
            <person name="Miao W."/>
            <person name="Ran C."/>
            <person name="Liu Y."/>
            <person name="Zhang J."/>
            <person name="Feng J."/>
            <person name="Wang M."/>
            <person name="Wang M."/>
            <person name="Wang L."/>
            <person name="Yao B."/>
        </authorList>
    </citation>
    <scope>NUCLEOTIDE SEQUENCE [LARGE SCALE GENOMIC DNA]</scope>
    <source>
        <strain evidence="2">Wuqing</strain>
    </source>
</reference>
<evidence type="ECO:0000313" key="2">
    <source>
        <dbReference type="EMBL" id="KII65763.1"/>
    </source>
</evidence>
<dbReference type="SUPFAM" id="SSF50939">
    <property type="entry name" value="Sialidases"/>
    <property type="match status" value="1"/>
</dbReference>
<dbReference type="InterPro" id="IPR036278">
    <property type="entry name" value="Sialidase_sf"/>
</dbReference>
<dbReference type="InterPro" id="IPR050310">
    <property type="entry name" value="VPS10-sortilin"/>
</dbReference>
<proteinExistence type="predicted"/>
<dbReference type="GO" id="GO:0016020">
    <property type="term" value="C:membrane"/>
    <property type="evidence" value="ECO:0007669"/>
    <property type="project" value="TreeGrafter"/>
</dbReference>
<comment type="caution">
    <text evidence="2">The sequence shown here is derived from an EMBL/GenBank/DDBJ whole genome shotgun (WGS) entry which is preliminary data.</text>
</comment>
<gene>
    <name evidence="2" type="ORF">RF11_07942</name>
</gene>
<evidence type="ECO:0000259" key="1">
    <source>
        <dbReference type="Pfam" id="PF15901"/>
    </source>
</evidence>
<feature type="domain" description="Sortilin C-terminal" evidence="1">
    <location>
        <begin position="320"/>
        <end position="439"/>
    </location>
</feature>
<accession>A0A0C2J9G1</accession>
<dbReference type="EMBL" id="JWZT01003730">
    <property type="protein sequence ID" value="KII65763.1"/>
    <property type="molecule type" value="Genomic_DNA"/>
</dbReference>
<dbReference type="AlphaFoldDB" id="A0A0C2J9G1"/>
<dbReference type="PANTHER" id="PTHR12106">
    <property type="entry name" value="SORTILIN RELATED"/>
    <property type="match status" value="1"/>
</dbReference>
<protein>
    <submittedName>
        <fullName evidence="2">Vacuolar protein sorting/targeting protein 10</fullName>
    </submittedName>
</protein>
<keyword evidence="3" id="KW-1185">Reference proteome</keyword>
<evidence type="ECO:0000313" key="3">
    <source>
        <dbReference type="Proteomes" id="UP000031668"/>
    </source>
</evidence>
<dbReference type="GO" id="GO:0006892">
    <property type="term" value="P:post-Golgi vesicle-mediated transport"/>
    <property type="evidence" value="ECO:0007669"/>
    <property type="project" value="TreeGrafter"/>
</dbReference>
<name>A0A0C2J9G1_THEKT</name>
<sequence length="500" mass="58993">MHHGFGTHRGSFIFVSHWTLNIANNTVRVLDVSRSFKEVHKFYNIKRFRPTRDEFIFLEHIQSYEQNIILGIGHNENNKEKTSKVIYQKYITARPDLRIHTTFYEYFYLHDHLYILVWKNESNLFLFTLNQDEQLVQLVCDLSIYDSFSGKCSFVVNPNIFGVIYANLNYGNRTRTYASFDNGKNFVPLEFKNAQSECANYYCGIELDLDCSNDLISNSFPEKWIVKFEGTSTKKDSISRHTFISFDGGKNWKILISVIQQITVLNRGWLILGIEKMTGRIWFSYDEGVNWYRQNIGADNLINFEPLESPHNRIVAAINYNEQRNKYSLFLLNFNHVISNHVLITDRTCRNNDYEIWYTPRFHRNCFQGQKVYYWKKKPSSICIDNRTLVLPIIKSCPCAIEDFLWYELINLSKPYYYSNKSFCILDSNSNFTKTRKSCRGGGVALTRWNGYDPYIIVSHNWIIIYVQRDRHVTMKILNMQIIASVTVLNNLNQISPFEY</sequence>